<dbReference type="GO" id="GO:0003700">
    <property type="term" value="F:DNA-binding transcription factor activity"/>
    <property type="evidence" value="ECO:0007669"/>
    <property type="project" value="TreeGrafter"/>
</dbReference>
<evidence type="ECO:0000259" key="5">
    <source>
        <dbReference type="PROSITE" id="PS50977"/>
    </source>
</evidence>
<dbReference type="InterPro" id="IPR050109">
    <property type="entry name" value="HTH-type_TetR-like_transc_reg"/>
</dbReference>
<dbReference type="InterPro" id="IPR041479">
    <property type="entry name" value="TetR_CgmR_C"/>
</dbReference>
<dbReference type="SUPFAM" id="SSF46689">
    <property type="entry name" value="Homeodomain-like"/>
    <property type="match status" value="1"/>
</dbReference>
<feature type="domain" description="HTH tetR-type" evidence="5">
    <location>
        <begin position="7"/>
        <end position="67"/>
    </location>
</feature>
<evidence type="ECO:0000313" key="6">
    <source>
        <dbReference type="EMBL" id="OFC70835.1"/>
    </source>
</evidence>
<keyword evidence="7" id="KW-1185">Reference proteome</keyword>
<keyword evidence="2 4" id="KW-0238">DNA-binding</keyword>
<evidence type="ECO:0000313" key="7">
    <source>
        <dbReference type="Proteomes" id="UP000175691"/>
    </source>
</evidence>
<organism evidence="6 7">
    <name type="scientific">Alteromonas confluentis</name>
    <dbReference type="NCBI Taxonomy" id="1656094"/>
    <lineage>
        <taxon>Bacteria</taxon>
        <taxon>Pseudomonadati</taxon>
        <taxon>Pseudomonadota</taxon>
        <taxon>Gammaproteobacteria</taxon>
        <taxon>Alteromonadales</taxon>
        <taxon>Alteromonadaceae</taxon>
        <taxon>Alteromonas/Salinimonas group</taxon>
        <taxon>Alteromonas</taxon>
    </lineage>
</organism>
<dbReference type="STRING" id="1656094.BFC18_10285"/>
<dbReference type="PANTHER" id="PTHR30055:SF234">
    <property type="entry name" value="HTH-TYPE TRANSCRIPTIONAL REGULATOR BETI"/>
    <property type="match status" value="1"/>
</dbReference>
<dbReference type="InterPro" id="IPR001647">
    <property type="entry name" value="HTH_TetR"/>
</dbReference>
<evidence type="ECO:0000256" key="4">
    <source>
        <dbReference type="PROSITE-ProRule" id="PRU00335"/>
    </source>
</evidence>
<evidence type="ECO:0000256" key="2">
    <source>
        <dbReference type="ARBA" id="ARBA00023125"/>
    </source>
</evidence>
<dbReference type="PANTHER" id="PTHR30055">
    <property type="entry name" value="HTH-TYPE TRANSCRIPTIONAL REGULATOR RUTR"/>
    <property type="match status" value="1"/>
</dbReference>
<dbReference type="Pfam" id="PF17937">
    <property type="entry name" value="TetR_C_28"/>
    <property type="match status" value="1"/>
</dbReference>
<dbReference type="EMBL" id="MDHN01000021">
    <property type="protein sequence ID" value="OFC70835.1"/>
    <property type="molecule type" value="Genomic_DNA"/>
</dbReference>
<feature type="DNA-binding region" description="H-T-H motif" evidence="4">
    <location>
        <begin position="30"/>
        <end position="49"/>
    </location>
</feature>
<proteinExistence type="predicted"/>
<dbReference type="GO" id="GO:0000976">
    <property type="term" value="F:transcription cis-regulatory region binding"/>
    <property type="evidence" value="ECO:0007669"/>
    <property type="project" value="TreeGrafter"/>
</dbReference>
<keyword evidence="1" id="KW-0805">Transcription regulation</keyword>
<gene>
    <name evidence="6" type="ORF">BFC18_10285</name>
</gene>
<keyword evidence="3" id="KW-0804">Transcription</keyword>
<dbReference type="Gene3D" id="1.10.357.10">
    <property type="entry name" value="Tetracycline Repressor, domain 2"/>
    <property type="match status" value="1"/>
</dbReference>
<dbReference type="PRINTS" id="PR00455">
    <property type="entry name" value="HTHTETR"/>
</dbReference>
<dbReference type="OrthoDB" id="5816932at2"/>
<evidence type="ECO:0000256" key="1">
    <source>
        <dbReference type="ARBA" id="ARBA00023015"/>
    </source>
</evidence>
<protein>
    <recommendedName>
        <fullName evidence="5">HTH tetR-type domain-containing protein</fullName>
    </recommendedName>
</protein>
<dbReference type="PROSITE" id="PS50977">
    <property type="entry name" value="HTH_TETR_2"/>
    <property type="match status" value="1"/>
</dbReference>
<dbReference type="InterPro" id="IPR036271">
    <property type="entry name" value="Tet_transcr_reg_TetR-rel_C_sf"/>
</dbReference>
<dbReference type="Pfam" id="PF00440">
    <property type="entry name" value="TetR_N"/>
    <property type="match status" value="1"/>
</dbReference>
<dbReference type="Proteomes" id="UP000175691">
    <property type="component" value="Unassembled WGS sequence"/>
</dbReference>
<dbReference type="RefSeq" id="WP_070125227.1">
    <property type="nucleotide sequence ID" value="NZ_MDHN01000021.1"/>
</dbReference>
<name>A0A1E7ZBD8_9ALTE</name>
<dbReference type="InterPro" id="IPR009057">
    <property type="entry name" value="Homeodomain-like_sf"/>
</dbReference>
<comment type="caution">
    <text evidence="6">The sequence shown here is derived from an EMBL/GenBank/DDBJ whole genome shotgun (WGS) entry which is preliminary data.</text>
</comment>
<accession>A0A1E7ZBD8</accession>
<dbReference type="SUPFAM" id="SSF48498">
    <property type="entry name" value="Tetracyclin repressor-like, C-terminal domain"/>
    <property type="match status" value="1"/>
</dbReference>
<evidence type="ECO:0000256" key="3">
    <source>
        <dbReference type="ARBA" id="ARBA00023163"/>
    </source>
</evidence>
<sequence>MSQSKSDSSRKRILDAATQIALERGPKQLTLDNVAKQCGMSKGGLMHHFKNKDALLAGMVEAMISLLMTDTEETQQQHDDGLAITTLLRSRQLHHEKIAMYQAKILLVAAVENPELLKPMQELMKCKKQEIESQDAIDESTLLWLAADGLSFQELMEISPFDETERNAIRQKLIAKAVALEEAKQ</sequence>
<reference evidence="6 7" key="1">
    <citation type="submission" date="2016-08" db="EMBL/GenBank/DDBJ databases">
        <authorList>
            <person name="Seilhamer J.J."/>
        </authorList>
    </citation>
    <scope>NUCLEOTIDE SEQUENCE [LARGE SCALE GENOMIC DNA]</scope>
    <source>
        <strain evidence="6 7">KCTC 42603</strain>
    </source>
</reference>
<dbReference type="AlphaFoldDB" id="A0A1E7ZBD8"/>